<dbReference type="Proteomes" id="UP000054532">
    <property type="component" value="Unassembled WGS sequence"/>
</dbReference>
<evidence type="ECO:0000313" key="2">
    <source>
        <dbReference type="EMBL" id="ETM43175.1"/>
    </source>
</evidence>
<name>W2N3P3_PHYNI</name>
<accession>W2N3P3</accession>
<proteinExistence type="predicted"/>
<dbReference type="VEuPathDB" id="FungiDB:PPTG_11949"/>
<organism evidence="2">
    <name type="scientific">Phytophthora nicotianae</name>
    <name type="common">Potato buckeye rot agent</name>
    <name type="synonym">Phytophthora parasitica</name>
    <dbReference type="NCBI Taxonomy" id="4792"/>
    <lineage>
        <taxon>Eukaryota</taxon>
        <taxon>Sar</taxon>
        <taxon>Stramenopiles</taxon>
        <taxon>Oomycota</taxon>
        <taxon>Peronosporomycetes</taxon>
        <taxon>Peronosporales</taxon>
        <taxon>Peronosporaceae</taxon>
        <taxon>Phytophthora</taxon>
    </lineage>
</organism>
<protein>
    <recommendedName>
        <fullName evidence="3">FAR1 domain-containing protein</fullName>
    </recommendedName>
</protein>
<dbReference type="PANTHER" id="PTHR31569">
    <property type="entry name" value="SWIM-TYPE DOMAIN-CONTAINING PROTEIN"/>
    <property type="match status" value="1"/>
</dbReference>
<feature type="compositionally biased region" description="Basic residues" evidence="1">
    <location>
        <begin position="38"/>
        <end position="52"/>
    </location>
</feature>
<sequence length="292" mass="33383">MPRRRASVSDESDGFSASDTSSSEKSSSSDDSGNHRSSQSHRHKRRYQKRRTARENRSKRAKRRKRSRQEGKLAASEDASGQGESVSDSVVSEGESCGEAVAVRTELEHVPELDVKIFEAWDALEAYLKNYSRRIHPQIYSVRACITANTRDQRIKASKSPLRLILPEITIYNKTFVWTHSGTPRRGRNQGSRPNQHSRKIRCRAQINACVRESGNWEVCITGQRTGHNHEVGQEIYKIYRESRQVTDNEVRSAVRTLHRAGANRKRILEYITENTSVNPTMKDVHNLVERL</sequence>
<dbReference type="PANTHER" id="PTHR31569:SF4">
    <property type="entry name" value="SWIM-TYPE DOMAIN-CONTAINING PROTEIN"/>
    <property type="match status" value="1"/>
</dbReference>
<evidence type="ECO:0000256" key="1">
    <source>
        <dbReference type="SAM" id="MobiDB-lite"/>
    </source>
</evidence>
<feature type="compositionally biased region" description="Low complexity" evidence="1">
    <location>
        <begin position="80"/>
        <end position="93"/>
    </location>
</feature>
<feature type="compositionally biased region" description="Low complexity" evidence="1">
    <location>
        <begin position="14"/>
        <end position="37"/>
    </location>
</feature>
<evidence type="ECO:0008006" key="3">
    <source>
        <dbReference type="Google" id="ProtNLM"/>
    </source>
</evidence>
<dbReference type="EMBL" id="KI693644">
    <property type="protein sequence ID" value="ETM43175.1"/>
    <property type="molecule type" value="Genomic_DNA"/>
</dbReference>
<reference evidence="2" key="1">
    <citation type="submission" date="2013-11" db="EMBL/GenBank/DDBJ databases">
        <title>The Genome Sequence of Phytophthora parasitica IAC_01/95.</title>
        <authorList>
            <consortium name="The Broad Institute Genomics Platform"/>
            <person name="Russ C."/>
            <person name="Tyler B."/>
            <person name="Panabieres F."/>
            <person name="Shan W."/>
            <person name="Tripathy S."/>
            <person name="Grunwald N."/>
            <person name="Machado M."/>
            <person name="Johnson C.S."/>
            <person name="Arredondo F."/>
            <person name="Hong C."/>
            <person name="Coffey M."/>
            <person name="Young S.K."/>
            <person name="Zeng Q."/>
            <person name="Gargeya S."/>
            <person name="Fitzgerald M."/>
            <person name="Abouelleil A."/>
            <person name="Alvarado L."/>
            <person name="Chapman S.B."/>
            <person name="Gainer-Dewar J."/>
            <person name="Goldberg J."/>
            <person name="Griggs A."/>
            <person name="Gujja S."/>
            <person name="Hansen M."/>
            <person name="Howarth C."/>
            <person name="Imamovic A."/>
            <person name="Ireland A."/>
            <person name="Larimer J."/>
            <person name="McCowan C."/>
            <person name="Murphy C."/>
            <person name="Pearson M."/>
            <person name="Poon T.W."/>
            <person name="Priest M."/>
            <person name="Roberts A."/>
            <person name="Saif S."/>
            <person name="Shea T."/>
            <person name="Sykes S."/>
            <person name="Wortman J."/>
            <person name="Nusbaum C."/>
            <person name="Birren B."/>
        </authorList>
    </citation>
    <scope>NUCLEOTIDE SEQUENCE [LARGE SCALE GENOMIC DNA]</scope>
    <source>
        <strain evidence="2">IAC_01/95</strain>
    </source>
</reference>
<dbReference type="InterPro" id="IPR052579">
    <property type="entry name" value="Zinc_finger_SWIM"/>
</dbReference>
<feature type="region of interest" description="Disordered" evidence="1">
    <location>
        <begin position="1"/>
        <end position="93"/>
    </location>
</feature>
<dbReference type="AlphaFoldDB" id="W2N3P3"/>
<gene>
    <name evidence="2" type="ORF">L914_11295</name>
</gene>